<evidence type="ECO:0000256" key="8">
    <source>
        <dbReference type="PROSITE-ProRule" id="PRU00192"/>
    </source>
</evidence>
<comment type="similarity">
    <text evidence="1">Belongs to the SH3RF family.</text>
</comment>
<evidence type="ECO:0000256" key="6">
    <source>
        <dbReference type="ARBA" id="ARBA00022843"/>
    </source>
</evidence>
<keyword evidence="13" id="KW-1185">Reference proteome</keyword>
<dbReference type="InterPro" id="IPR001452">
    <property type="entry name" value="SH3_domain"/>
</dbReference>
<dbReference type="STRING" id="1072389.K1WY77"/>
<dbReference type="PROSITE" id="PS50002">
    <property type="entry name" value="SH3"/>
    <property type="match status" value="1"/>
</dbReference>
<dbReference type="GO" id="GO:0008270">
    <property type="term" value="F:zinc ion binding"/>
    <property type="evidence" value="ECO:0007669"/>
    <property type="project" value="UniProtKB-KW"/>
</dbReference>
<evidence type="ECO:0000256" key="2">
    <source>
        <dbReference type="ARBA" id="ARBA00022443"/>
    </source>
</evidence>
<dbReference type="Pfam" id="PF00097">
    <property type="entry name" value="zf-C3HC4"/>
    <property type="match status" value="1"/>
</dbReference>
<feature type="compositionally biased region" description="Basic and acidic residues" evidence="9">
    <location>
        <begin position="238"/>
        <end position="254"/>
    </location>
</feature>
<dbReference type="EMBL" id="JH921434">
    <property type="protein sequence ID" value="EKD17986.1"/>
    <property type="molecule type" value="Genomic_DNA"/>
</dbReference>
<feature type="region of interest" description="Disordered" evidence="9">
    <location>
        <begin position="238"/>
        <end position="344"/>
    </location>
</feature>
<dbReference type="GO" id="GO:0006511">
    <property type="term" value="P:ubiquitin-dependent protein catabolic process"/>
    <property type="evidence" value="ECO:0007669"/>
    <property type="project" value="TreeGrafter"/>
</dbReference>
<dbReference type="InterPro" id="IPR013083">
    <property type="entry name" value="Znf_RING/FYVE/PHD"/>
</dbReference>
<feature type="compositionally biased region" description="Low complexity" evidence="9">
    <location>
        <begin position="332"/>
        <end position="342"/>
    </location>
</feature>
<feature type="region of interest" description="Disordered" evidence="9">
    <location>
        <begin position="382"/>
        <end position="597"/>
    </location>
</feature>
<evidence type="ECO:0000259" key="10">
    <source>
        <dbReference type="PROSITE" id="PS50002"/>
    </source>
</evidence>
<dbReference type="SUPFAM" id="SSF50044">
    <property type="entry name" value="SH3-domain"/>
    <property type="match status" value="1"/>
</dbReference>
<feature type="domain" description="RING-type" evidence="11">
    <location>
        <begin position="95"/>
        <end position="153"/>
    </location>
</feature>
<reference evidence="12 13" key="1">
    <citation type="journal article" date="2012" name="BMC Genomics">
        <title>Sequencing the genome of Marssonina brunnea reveals fungus-poplar co-evolution.</title>
        <authorList>
            <person name="Zhu S."/>
            <person name="Cao Y.-Z."/>
            <person name="Jiang C."/>
            <person name="Tan B.-Y."/>
            <person name="Wang Z."/>
            <person name="Feng S."/>
            <person name="Zhang L."/>
            <person name="Su X.-H."/>
            <person name="Brejova B."/>
            <person name="Vinar T."/>
            <person name="Xu M."/>
            <person name="Wang M.-X."/>
            <person name="Zhang S.-G."/>
            <person name="Huang M.-R."/>
            <person name="Wu R."/>
            <person name="Zhou Y."/>
        </authorList>
    </citation>
    <scope>NUCLEOTIDE SEQUENCE [LARGE SCALE GENOMIC DNA]</scope>
    <source>
        <strain evidence="12 13">MB_m1</strain>
    </source>
</reference>
<evidence type="ECO:0000259" key="11">
    <source>
        <dbReference type="PROSITE" id="PS50089"/>
    </source>
</evidence>
<dbReference type="InterPro" id="IPR000433">
    <property type="entry name" value="Znf_ZZ"/>
</dbReference>
<dbReference type="GO" id="GO:0016567">
    <property type="term" value="P:protein ubiquitination"/>
    <property type="evidence" value="ECO:0007669"/>
    <property type="project" value="TreeGrafter"/>
</dbReference>
<dbReference type="OMA" id="NNCVNQG"/>
<dbReference type="eggNOG" id="KOG0802">
    <property type="taxonomic scope" value="Eukaryota"/>
</dbReference>
<dbReference type="InterPro" id="IPR036028">
    <property type="entry name" value="SH3-like_dom_sf"/>
</dbReference>
<evidence type="ECO:0000256" key="3">
    <source>
        <dbReference type="ARBA" id="ARBA00022723"/>
    </source>
</evidence>
<dbReference type="PROSITE" id="PS00518">
    <property type="entry name" value="ZF_RING_1"/>
    <property type="match status" value="1"/>
</dbReference>
<dbReference type="InterPro" id="IPR043145">
    <property type="entry name" value="Znf_ZZ_sf"/>
</dbReference>
<gene>
    <name evidence="12" type="ORF">MBM_03758</name>
</gene>
<name>K1WY77_MARBU</name>
<dbReference type="Gene3D" id="2.30.30.40">
    <property type="entry name" value="SH3 Domains"/>
    <property type="match status" value="1"/>
</dbReference>
<dbReference type="InterPro" id="IPR017907">
    <property type="entry name" value="Znf_RING_CS"/>
</dbReference>
<feature type="compositionally biased region" description="Low complexity" evidence="9">
    <location>
        <begin position="447"/>
        <end position="464"/>
    </location>
</feature>
<dbReference type="HOGENOM" id="CLU_005224_1_0_1"/>
<dbReference type="AlphaFoldDB" id="K1WY77"/>
<dbReference type="GO" id="GO:0005634">
    <property type="term" value="C:nucleus"/>
    <property type="evidence" value="ECO:0007669"/>
    <property type="project" value="TreeGrafter"/>
</dbReference>
<keyword evidence="4 7" id="KW-0863">Zinc-finger</keyword>
<dbReference type="PANTHER" id="PTHR16079">
    <property type="entry name" value="UBIQUITIN LIGASE PROTEIN CHFR"/>
    <property type="match status" value="1"/>
</dbReference>
<dbReference type="InParanoid" id="K1WY77"/>
<accession>K1WY77</accession>
<evidence type="ECO:0000256" key="1">
    <source>
        <dbReference type="ARBA" id="ARBA00008649"/>
    </source>
</evidence>
<keyword evidence="6" id="KW-0832">Ubl conjugation</keyword>
<organism evidence="12 13">
    <name type="scientific">Marssonina brunnea f. sp. multigermtubi (strain MB_m1)</name>
    <name type="common">Marssonina leaf spot fungus</name>
    <dbReference type="NCBI Taxonomy" id="1072389"/>
    <lineage>
        <taxon>Eukaryota</taxon>
        <taxon>Fungi</taxon>
        <taxon>Dikarya</taxon>
        <taxon>Ascomycota</taxon>
        <taxon>Pezizomycotina</taxon>
        <taxon>Leotiomycetes</taxon>
        <taxon>Helotiales</taxon>
        <taxon>Drepanopezizaceae</taxon>
        <taxon>Drepanopeziza</taxon>
    </lineage>
</organism>
<evidence type="ECO:0000313" key="13">
    <source>
        <dbReference type="Proteomes" id="UP000006753"/>
    </source>
</evidence>
<evidence type="ECO:0000256" key="9">
    <source>
        <dbReference type="SAM" id="MobiDB-lite"/>
    </source>
</evidence>
<feature type="compositionally biased region" description="Polar residues" evidence="9">
    <location>
        <begin position="574"/>
        <end position="592"/>
    </location>
</feature>
<feature type="compositionally biased region" description="Basic and acidic residues" evidence="9">
    <location>
        <begin position="300"/>
        <end position="310"/>
    </location>
</feature>
<feature type="compositionally biased region" description="Basic and acidic residues" evidence="9">
    <location>
        <begin position="481"/>
        <end position="502"/>
    </location>
</feature>
<dbReference type="InterPro" id="IPR001841">
    <property type="entry name" value="Znf_RING"/>
</dbReference>
<keyword evidence="5" id="KW-0862">Zinc</keyword>
<sequence>MSWPSFRGGGGSSQNITFVFIPYGQHPKSPELGNNTAMPTLRHRNMDDHFPHGDSSPILYLSALARSRTLIKQPGIPVAMEVANRGLDLEQELTCSICAEVLYQPLTLVDCLHTFCGSCLKEWFQFQSTSARNAPNALSAGATKTPYTCPSCRALVRDTRHNATVTTLLEMFVAANPEKARTKQERDAMRVKYAPGDDVLPKTEVREMTLRERRIEDADRRLMSEVRDLSLREVGVEREDLRRGESRRREESSSSRRLRSAGGSVDMSRDGYGSGSGTGVGEREGDRRRRRETASASGTRRTETESTDERRRRRSIERGSTTSVRQIEHQSSLRSLISSSDVDSQEMEAEILRQIREEGLLDGIDLENIDVSQEDQISERIAEAFRRRQSERARQAPERRSATSARRPEPEPEVDFRHTSVSGPVSAETSGEDGPRTRSSSRRTHSRSTSTKPHSRSTSAVSAERPSRPPPSVSAAQAAHLEVHSGDDGRRHRRRRTEDIGARRSTTVPRPVAGTEARPAAKSLTDLSSSSRSSPRPHSAHLPTARPMFLDGVRSSTDPPPHQVSELPILGQVSRPSQLSPNSSPRFENSQPAGGEMKTRANAQADIFLQTSGPLAGLTSPDQSLVPAPLSKRDSSPADRAAAISSGSRPSSSSSGAPRARSQLYPEPSLTCARCAKTHIEYELHYNCGICRNGEYNICLSCYRSGAGCLHWFGFGQSAFEKWQIKIQSGEKVEQPHMLSASRYVPPKIVPGGADGRRTLTTDDPHKRLQSGTFCANCLAWANECYWLCSICNDGDWGFCNLCVNQGRSCNHALLPLTYKPAESNIPHILPSHDQKTPASASILTGPGVMDLGNFKPLSFSTKCDICRYPIQPSQSRYHCFSCISRVPGTFPGDYDICTSCYTKLVVTSRRISADNGHNGWRRCLQGHRMVIVGFEDSQGGQRRVIVQGLVGGHGLNEQAFPNPDPSSGAELQKWTWGDGVHTKGDDTHAKLVTTDVMKSAPTKFPDLVLDSKFPPDGGVGMICVAQWSWYPAPGAEDELLFPKGAEVRECRNVNDDWYHGTYMGKRGLFPSPYVKVLDRV</sequence>
<feature type="domain" description="SH3" evidence="10">
    <location>
        <begin position="1019"/>
        <end position="1080"/>
    </location>
</feature>
<protein>
    <submittedName>
        <fullName evidence="12">RING finger domain protein</fullName>
    </submittedName>
</protein>
<feature type="compositionally biased region" description="Polar residues" evidence="9">
    <location>
        <begin position="419"/>
        <end position="429"/>
    </location>
</feature>
<keyword evidence="2 8" id="KW-0728">SH3 domain</keyword>
<dbReference type="PROSITE" id="PS50089">
    <property type="entry name" value="ZF_RING_2"/>
    <property type="match status" value="1"/>
</dbReference>
<dbReference type="KEGG" id="mbe:MBM_03758"/>
<proteinExistence type="inferred from homology"/>
<dbReference type="SMART" id="SM00184">
    <property type="entry name" value="RING"/>
    <property type="match status" value="1"/>
</dbReference>
<dbReference type="InterPro" id="IPR052256">
    <property type="entry name" value="E3_ubiquitin-ligase_CHFR"/>
</dbReference>
<evidence type="ECO:0000256" key="7">
    <source>
        <dbReference type="PROSITE-ProRule" id="PRU00175"/>
    </source>
</evidence>
<evidence type="ECO:0000256" key="5">
    <source>
        <dbReference type="ARBA" id="ARBA00022833"/>
    </source>
</evidence>
<dbReference type="Gene3D" id="3.30.40.10">
    <property type="entry name" value="Zinc/RING finger domain, C3HC4 (zinc finger)"/>
    <property type="match status" value="1"/>
</dbReference>
<dbReference type="Gene3D" id="3.30.60.90">
    <property type="match status" value="1"/>
</dbReference>
<dbReference type="SMART" id="SM00326">
    <property type="entry name" value="SH3"/>
    <property type="match status" value="1"/>
</dbReference>
<dbReference type="Proteomes" id="UP000006753">
    <property type="component" value="Unassembled WGS sequence"/>
</dbReference>
<dbReference type="OrthoDB" id="1305878at2759"/>
<feature type="region of interest" description="Disordered" evidence="9">
    <location>
        <begin position="613"/>
        <end position="663"/>
    </location>
</feature>
<dbReference type="InterPro" id="IPR018957">
    <property type="entry name" value="Znf_C3HC4_RING-type"/>
</dbReference>
<evidence type="ECO:0000313" key="12">
    <source>
        <dbReference type="EMBL" id="EKD17986.1"/>
    </source>
</evidence>
<dbReference type="GO" id="GO:0004842">
    <property type="term" value="F:ubiquitin-protein transferase activity"/>
    <property type="evidence" value="ECO:0007669"/>
    <property type="project" value="TreeGrafter"/>
</dbReference>
<feature type="compositionally biased region" description="Low complexity" evidence="9">
    <location>
        <begin position="528"/>
        <end position="537"/>
    </location>
</feature>
<dbReference type="GeneID" id="18759693"/>
<dbReference type="SMART" id="SM00291">
    <property type="entry name" value="ZnF_ZZ"/>
    <property type="match status" value="2"/>
</dbReference>
<dbReference type="SUPFAM" id="SSF57850">
    <property type="entry name" value="RING/U-box"/>
    <property type="match status" value="2"/>
</dbReference>
<dbReference type="PANTHER" id="PTHR16079:SF4">
    <property type="entry name" value="E3 UBIQUITIN-PROTEIN LIGASE CHFR"/>
    <property type="match status" value="1"/>
</dbReference>
<feature type="compositionally biased region" description="Basic and acidic residues" evidence="9">
    <location>
        <begin position="382"/>
        <end position="418"/>
    </location>
</feature>
<evidence type="ECO:0000256" key="4">
    <source>
        <dbReference type="ARBA" id="ARBA00022771"/>
    </source>
</evidence>
<feature type="compositionally biased region" description="Low complexity" evidence="9">
    <location>
        <begin position="640"/>
        <end position="662"/>
    </location>
</feature>
<keyword evidence="3" id="KW-0479">Metal-binding</keyword>